<protein>
    <submittedName>
        <fullName evidence="1">Uncharacterized protein</fullName>
    </submittedName>
</protein>
<dbReference type="EMBL" id="KZ857454">
    <property type="protein sequence ID" value="RDX44158.1"/>
    <property type="molecule type" value="Genomic_DNA"/>
</dbReference>
<evidence type="ECO:0000313" key="2">
    <source>
        <dbReference type="Proteomes" id="UP000256964"/>
    </source>
</evidence>
<sequence length="377" mass="41415">MANTFTVVAPALVSQFEAKYYWNGISDEPPELFYRSDLDSNPFPHPKPGDRWFQLPVKTASSVSGTALNKIWHEVAPLIITLFKQRGVSYSVLKSARVLIVDSDEGDQMTMGPVVVWIALHPDRHTDSDARDVSPDVLRILAEHGVKDAVVEWYEGAVEKLICPPLLRVTNDTSPSYYVRRTLTAALGMPIAAKEMEDDNFHDITRRSIGWVDWAPKIAIDVDSSGYSRDIGTFELDPSKFSANFKGNVVDLGNKIDLHKLNRISGSAVSSRANNSSNPTATEDGKPVYIVAKDGCGTDLTVGRYSELEAYLCSESGKESKDAVIYNYSKTSGSFSGEGDSGSLIFTGDGRMLAVLHSGMPASRTTYKHADFDREAF</sequence>
<dbReference type="OrthoDB" id="5424209at2759"/>
<organism evidence="1 2">
    <name type="scientific">Lentinus brumalis</name>
    <dbReference type="NCBI Taxonomy" id="2498619"/>
    <lineage>
        <taxon>Eukaryota</taxon>
        <taxon>Fungi</taxon>
        <taxon>Dikarya</taxon>
        <taxon>Basidiomycota</taxon>
        <taxon>Agaricomycotina</taxon>
        <taxon>Agaricomycetes</taxon>
        <taxon>Polyporales</taxon>
        <taxon>Polyporaceae</taxon>
        <taxon>Lentinus</taxon>
    </lineage>
</organism>
<accession>A0A371CV46</accession>
<gene>
    <name evidence="1" type="ORF">OH76DRAFT_1559897</name>
</gene>
<proteinExistence type="predicted"/>
<dbReference type="Proteomes" id="UP000256964">
    <property type="component" value="Unassembled WGS sequence"/>
</dbReference>
<keyword evidence="2" id="KW-1185">Reference proteome</keyword>
<dbReference type="AlphaFoldDB" id="A0A371CV46"/>
<evidence type="ECO:0000313" key="1">
    <source>
        <dbReference type="EMBL" id="RDX44158.1"/>
    </source>
</evidence>
<reference evidence="1 2" key="1">
    <citation type="journal article" date="2018" name="Biotechnol. Biofuels">
        <title>Integrative visual omics of the white-rot fungus Polyporus brumalis exposes the biotechnological potential of its oxidative enzymes for delignifying raw plant biomass.</title>
        <authorList>
            <person name="Miyauchi S."/>
            <person name="Rancon A."/>
            <person name="Drula E."/>
            <person name="Hage H."/>
            <person name="Chaduli D."/>
            <person name="Favel A."/>
            <person name="Grisel S."/>
            <person name="Henrissat B."/>
            <person name="Herpoel-Gimbert I."/>
            <person name="Ruiz-Duenas F.J."/>
            <person name="Chevret D."/>
            <person name="Hainaut M."/>
            <person name="Lin J."/>
            <person name="Wang M."/>
            <person name="Pangilinan J."/>
            <person name="Lipzen A."/>
            <person name="Lesage-Meessen L."/>
            <person name="Navarro D."/>
            <person name="Riley R."/>
            <person name="Grigoriev I.V."/>
            <person name="Zhou S."/>
            <person name="Raouche S."/>
            <person name="Rosso M.N."/>
        </authorList>
    </citation>
    <scope>NUCLEOTIDE SEQUENCE [LARGE SCALE GENOMIC DNA]</scope>
    <source>
        <strain evidence="1 2">BRFM 1820</strain>
    </source>
</reference>
<name>A0A371CV46_9APHY</name>